<feature type="domain" description="Chromo" evidence="3">
    <location>
        <begin position="11"/>
        <end position="68"/>
    </location>
</feature>
<keyword evidence="5" id="KW-1185">Reference proteome</keyword>
<dbReference type="EMBL" id="JAPFFF010000008">
    <property type="protein sequence ID" value="KAK8885093.1"/>
    <property type="molecule type" value="Genomic_DNA"/>
</dbReference>
<comment type="caution">
    <text evidence="4">The sequence shown here is derived from an EMBL/GenBank/DDBJ whole genome shotgun (WGS) entry which is preliminary data.</text>
</comment>
<dbReference type="InterPro" id="IPR016197">
    <property type="entry name" value="Chromo-like_dom_sf"/>
</dbReference>
<dbReference type="PROSITE" id="PS50013">
    <property type="entry name" value="CHROMO_2"/>
    <property type="match status" value="1"/>
</dbReference>
<dbReference type="Pfam" id="PF00385">
    <property type="entry name" value="Chromo"/>
    <property type="match status" value="1"/>
</dbReference>
<protein>
    <recommendedName>
        <fullName evidence="3">Chromo domain-containing protein</fullName>
    </recommendedName>
</protein>
<proteinExistence type="predicted"/>
<reference evidence="4 5" key="1">
    <citation type="submission" date="2024-04" db="EMBL/GenBank/DDBJ databases">
        <title>Tritrichomonas musculus Genome.</title>
        <authorList>
            <person name="Alves-Ferreira E."/>
            <person name="Grigg M."/>
            <person name="Lorenzi H."/>
            <person name="Galac M."/>
        </authorList>
    </citation>
    <scope>NUCLEOTIDE SEQUENCE [LARGE SCALE GENOMIC DNA]</scope>
    <source>
        <strain evidence="4 5">EAF2021</strain>
    </source>
</reference>
<dbReference type="SMART" id="SM00298">
    <property type="entry name" value="CHROMO"/>
    <property type="match status" value="1"/>
</dbReference>
<sequence length="164" mass="19112">MNNSDTDDQLYDVEKITGYRYAKGAHEFHVKWAGYDGMDSWEPVKNLSCPNLISEYFLRQNAEKRCQDESVQTDSTNEVESDSFIQIFKKGRQKEIIQPQKNFDTILDIPCKIESIDIKTKEAKLYYSSDITNPVIVSVDWLTNNFPSLVNQYFLDQIKNKNHV</sequence>
<evidence type="ECO:0000259" key="3">
    <source>
        <dbReference type="PROSITE" id="PS50013"/>
    </source>
</evidence>
<dbReference type="PANTHER" id="PTHR22812">
    <property type="entry name" value="CHROMOBOX PROTEIN"/>
    <property type="match status" value="1"/>
</dbReference>
<dbReference type="SUPFAM" id="SSF54160">
    <property type="entry name" value="Chromo domain-like"/>
    <property type="match status" value="1"/>
</dbReference>
<dbReference type="InterPro" id="IPR000953">
    <property type="entry name" value="Chromo/chromo_shadow_dom"/>
</dbReference>
<dbReference type="InterPro" id="IPR023780">
    <property type="entry name" value="Chromo_domain"/>
</dbReference>
<dbReference type="Gene3D" id="2.40.50.40">
    <property type="match status" value="1"/>
</dbReference>
<keyword evidence="2" id="KW-0539">Nucleus</keyword>
<evidence type="ECO:0000313" key="5">
    <source>
        <dbReference type="Proteomes" id="UP001470230"/>
    </source>
</evidence>
<accession>A0ABR2K2S6</accession>
<dbReference type="CDD" id="cd00024">
    <property type="entry name" value="CD_CSD"/>
    <property type="match status" value="1"/>
</dbReference>
<comment type="subcellular location">
    <subcellularLocation>
        <location evidence="1">Nucleus</location>
    </subcellularLocation>
</comment>
<gene>
    <name evidence="4" type="ORF">M9Y10_044222</name>
</gene>
<dbReference type="Proteomes" id="UP001470230">
    <property type="component" value="Unassembled WGS sequence"/>
</dbReference>
<evidence type="ECO:0000313" key="4">
    <source>
        <dbReference type="EMBL" id="KAK8885093.1"/>
    </source>
</evidence>
<evidence type="ECO:0000256" key="1">
    <source>
        <dbReference type="ARBA" id="ARBA00004123"/>
    </source>
</evidence>
<dbReference type="InterPro" id="IPR051219">
    <property type="entry name" value="Heterochromatin_chromo-domain"/>
</dbReference>
<organism evidence="4 5">
    <name type="scientific">Tritrichomonas musculus</name>
    <dbReference type="NCBI Taxonomy" id="1915356"/>
    <lineage>
        <taxon>Eukaryota</taxon>
        <taxon>Metamonada</taxon>
        <taxon>Parabasalia</taxon>
        <taxon>Tritrichomonadida</taxon>
        <taxon>Tritrichomonadidae</taxon>
        <taxon>Tritrichomonas</taxon>
    </lineage>
</organism>
<evidence type="ECO:0000256" key="2">
    <source>
        <dbReference type="ARBA" id="ARBA00023242"/>
    </source>
</evidence>
<name>A0ABR2K2S6_9EUKA</name>